<keyword evidence="1" id="KW-1133">Transmembrane helix</keyword>
<keyword evidence="1" id="KW-0472">Membrane</keyword>
<keyword evidence="1" id="KW-0812">Transmembrane</keyword>
<dbReference type="RefSeq" id="WP_256945561.1">
    <property type="nucleotide sequence ID" value="NZ_JANHNZ010000008.1"/>
</dbReference>
<protein>
    <recommendedName>
        <fullName evidence="4">Holin</fullName>
    </recommendedName>
</protein>
<sequence length="96" mass="10792">MSNVLTIIIIVAAIAWQEFSGRIGNRYLGAILPIIFAGFVFFFLFTGRLGFNFKDILMPFIGEIALIGTYESGKQSRKKKLDKELAKMKAKDISKN</sequence>
<gene>
    <name evidence="2" type="ORF">NPA36_07790</name>
</gene>
<accession>A0ABT1WPL7</accession>
<keyword evidence="3" id="KW-1185">Reference proteome</keyword>
<reference evidence="2" key="2">
    <citation type="journal article" date="2023" name="Curr. Microbiol.">
        <title>Granulicatella seriolae sp. nov., a Novel Facultative Anaerobe Isolated from Yellowtail Marine Fish.</title>
        <authorList>
            <person name="Lee M."/>
            <person name="Choi Y.J."/>
            <person name="Farooq A."/>
            <person name="Jeong J.B."/>
            <person name="Jung M.Y."/>
        </authorList>
    </citation>
    <scope>NUCLEOTIDE SEQUENCE</scope>
    <source>
        <strain evidence="2">S8</strain>
    </source>
</reference>
<evidence type="ECO:0000313" key="3">
    <source>
        <dbReference type="Proteomes" id="UP001059480"/>
    </source>
</evidence>
<evidence type="ECO:0000256" key="1">
    <source>
        <dbReference type="SAM" id="Phobius"/>
    </source>
</evidence>
<proteinExistence type="predicted"/>
<evidence type="ECO:0008006" key="4">
    <source>
        <dbReference type="Google" id="ProtNLM"/>
    </source>
</evidence>
<dbReference type="Proteomes" id="UP001059480">
    <property type="component" value="Unassembled WGS sequence"/>
</dbReference>
<reference evidence="2" key="1">
    <citation type="submission" date="2022-07" db="EMBL/GenBank/DDBJ databases">
        <authorList>
            <person name="Jung M.-Y."/>
            <person name="Lee M."/>
        </authorList>
    </citation>
    <scope>NUCLEOTIDE SEQUENCE</scope>
    <source>
        <strain evidence="2">S8</strain>
    </source>
</reference>
<reference evidence="2" key="3">
    <citation type="journal article" date="2023" name="Microbiol. Resour. Announc.">
        <title>Draft Genome Sequence of Granulicatella sp. Strain S8, Isolated from a Marine Fish, Seriola quinqueradiata.</title>
        <authorList>
            <person name="Lee M."/>
            <person name="Farooq A."/>
            <person name="Jeong J.B."/>
            <person name="Jung M.Y."/>
        </authorList>
    </citation>
    <scope>NUCLEOTIDE SEQUENCE</scope>
    <source>
        <strain evidence="2">S8</strain>
    </source>
</reference>
<dbReference type="EMBL" id="JANHNZ010000008">
    <property type="protein sequence ID" value="MCQ9210450.1"/>
    <property type="molecule type" value="Genomic_DNA"/>
</dbReference>
<evidence type="ECO:0000313" key="2">
    <source>
        <dbReference type="EMBL" id="MCQ9210450.1"/>
    </source>
</evidence>
<name>A0ABT1WPL7_9LACT</name>
<comment type="caution">
    <text evidence="2">The sequence shown here is derived from an EMBL/GenBank/DDBJ whole genome shotgun (WGS) entry which is preliminary data.</text>
</comment>
<organism evidence="2 3">
    <name type="scientific">Granulicatella seriolae</name>
    <dbReference type="NCBI Taxonomy" id="2967226"/>
    <lineage>
        <taxon>Bacteria</taxon>
        <taxon>Bacillati</taxon>
        <taxon>Bacillota</taxon>
        <taxon>Bacilli</taxon>
        <taxon>Lactobacillales</taxon>
        <taxon>Carnobacteriaceae</taxon>
        <taxon>Granulicatella</taxon>
    </lineage>
</organism>
<feature type="transmembrane region" description="Helical" evidence="1">
    <location>
        <begin position="30"/>
        <end position="51"/>
    </location>
</feature>